<feature type="transmembrane region" description="Helical" evidence="7">
    <location>
        <begin position="95"/>
        <end position="114"/>
    </location>
</feature>
<dbReference type="SUPFAM" id="SSF144091">
    <property type="entry name" value="Rhomboid-like"/>
    <property type="match status" value="1"/>
</dbReference>
<dbReference type="RefSeq" id="WP_184678083.1">
    <property type="nucleotide sequence ID" value="NZ_JACHGY010000001.1"/>
</dbReference>
<dbReference type="EMBL" id="JACHGY010000001">
    <property type="protein sequence ID" value="MBB6430576.1"/>
    <property type="molecule type" value="Genomic_DNA"/>
</dbReference>
<evidence type="ECO:0000256" key="1">
    <source>
        <dbReference type="ARBA" id="ARBA00004141"/>
    </source>
</evidence>
<feature type="domain" description="DUF6576" evidence="9">
    <location>
        <begin position="268"/>
        <end position="302"/>
    </location>
</feature>
<keyword evidence="10" id="KW-0645">Protease</keyword>
<keyword evidence="6 7" id="KW-0472">Membrane</keyword>
<feature type="domain" description="Peptidase S54 rhomboid" evidence="8">
    <location>
        <begin position="86"/>
        <end position="233"/>
    </location>
</feature>
<organism evidence="10 11">
    <name type="scientific">Algisphaera agarilytica</name>
    <dbReference type="NCBI Taxonomy" id="1385975"/>
    <lineage>
        <taxon>Bacteria</taxon>
        <taxon>Pseudomonadati</taxon>
        <taxon>Planctomycetota</taxon>
        <taxon>Phycisphaerae</taxon>
        <taxon>Phycisphaerales</taxon>
        <taxon>Phycisphaeraceae</taxon>
        <taxon>Algisphaera</taxon>
    </lineage>
</organism>
<proteinExistence type="inferred from homology"/>
<reference evidence="10 11" key="1">
    <citation type="submission" date="2020-08" db="EMBL/GenBank/DDBJ databases">
        <title>Genomic Encyclopedia of Type Strains, Phase IV (KMG-IV): sequencing the most valuable type-strain genomes for metagenomic binning, comparative biology and taxonomic classification.</title>
        <authorList>
            <person name="Goeker M."/>
        </authorList>
    </citation>
    <scope>NUCLEOTIDE SEQUENCE [LARGE SCALE GENOMIC DNA]</scope>
    <source>
        <strain evidence="10 11">DSM 103725</strain>
    </source>
</reference>
<dbReference type="InterPro" id="IPR022764">
    <property type="entry name" value="Peptidase_S54_rhomboid_dom"/>
</dbReference>
<evidence type="ECO:0000256" key="3">
    <source>
        <dbReference type="ARBA" id="ARBA00022692"/>
    </source>
</evidence>
<keyword evidence="4" id="KW-0378">Hydrolase</keyword>
<sequence>MGAGDRDYLKEEARRWGGGGGGMGGGGFGIAMPGRRSVVFWLLVINIGVFFADGILGRVLLGNHGGMNPLEGWGYFSAEKGLLGFQVWRLLTFQFLHAGLGHILGNMLGLFFFGPMIEQHFGSKRFLAFYLLSGAVAALVYVLLWLSGIFVSNAAAPLVGASGGVFAILAAATLLAPNMRVLLFFLIPIPIKVLVWGLLLVAAYVVLAQGATPGTNAGGQAAHLGGALAGFILVKRANWLNWADRVSPSSIQDGINEGRFQKKLERERATEAEIDRILAKVSEKGLASLTKKEKKTLNQASESKQ</sequence>
<feature type="transmembrane region" description="Helical" evidence="7">
    <location>
        <begin position="126"/>
        <end position="148"/>
    </location>
</feature>
<dbReference type="InterPro" id="IPR035952">
    <property type="entry name" value="Rhomboid-like_sf"/>
</dbReference>
<dbReference type="InterPro" id="IPR046483">
    <property type="entry name" value="DUF6576"/>
</dbReference>
<dbReference type="GO" id="GO:0016020">
    <property type="term" value="C:membrane"/>
    <property type="evidence" value="ECO:0007669"/>
    <property type="project" value="UniProtKB-SubCell"/>
</dbReference>
<dbReference type="InterPro" id="IPR050925">
    <property type="entry name" value="Rhomboid_protease_S54"/>
</dbReference>
<dbReference type="Gene3D" id="1.20.1540.10">
    <property type="entry name" value="Rhomboid-like"/>
    <property type="match status" value="1"/>
</dbReference>
<evidence type="ECO:0000313" key="10">
    <source>
        <dbReference type="EMBL" id="MBB6430576.1"/>
    </source>
</evidence>
<dbReference type="Proteomes" id="UP000541810">
    <property type="component" value="Unassembled WGS sequence"/>
</dbReference>
<dbReference type="Pfam" id="PF20216">
    <property type="entry name" value="DUF6576"/>
    <property type="match status" value="1"/>
</dbReference>
<comment type="subcellular location">
    <subcellularLocation>
        <location evidence="1">Membrane</location>
        <topology evidence="1">Multi-pass membrane protein</topology>
    </subcellularLocation>
</comment>
<dbReference type="PANTHER" id="PTHR43731:SF14">
    <property type="entry name" value="PRESENILIN-ASSOCIATED RHOMBOID-LIKE PROTEIN, MITOCHONDRIAL"/>
    <property type="match status" value="1"/>
</dbReference>
<keyword evidence="3 7" id="KW-0812">Transmembrane</keyword>
<keyword evidence="5 7" id="KW-1133">Transmembrane helix</keyword>
<evidence type="ECO:0000256" key="5">
    <source>
        <dbReference type="ARBA" id="ARBA00022989"/>
    </source>
</evidence>
<dbReference type="Pfam" id="PF01694">
    <property type="entry name" value="Rhomboid"/>
    <property type="match status" value="1"/>
</dbReference>
<evidence type="ECO:0000313" key="11">
    <source>
        <dbReference type="Proteomes" id="UP000541810"/>
    </source>
</evidence>
<feature type="transmembrane region" description="Helical" evidence="7">
    <location>
        <begin position="38"/>
        <end position="61"/>
    </location>
</feature>
<gene>
    <name evidence="10" type="ORF">HNQ40_002382</name>
</gene>
<dbReference type="GO" id="GO:0004252">
    <property type="term" value="F:serine-type endopeptidase activity"/>
    <property type="evidence" value="ECO:0007669"/>
    <property type="project" value="InterPro"/>
</dbReference>
<name>A0A7X0LLF2_9BACT</name>
<evidence type="ECO:0000256" key="2">
    <source>
        <dbReference type="ARBA" id="ARBA00009045"/>
    </source>
</evidence>
<evidence type="ECO:0000259" key="8">
    <source>
        <dbReference type="Pfam" id="PF01694"/>
    </source>
</evidence>
<feature type="transmembrane region" description="Helical" evidence="7">
    <location>
        <begin position="182"/>
        <end position="207"/>
    </location>
</feature>
<protein>
    <submittedName>
        <fullName evidence="10">Membrane associated rhomboid family serine protease</fullName>
    </submittedName>
</protein>
<dbReference type="AlphaFoldDB" id="A0A7X0LLF2"/>
<keyword evidence="11" id="KW-1185">Reference proteome</keyword>
<dbReference type="GO" id="GO:0006508">
    <property type="term" value="P:proteolysis"/>
    <property type="evidence" value="ECO:0007669"/>
    <property type="project" value="UniProtKB-KW"/>
</dbReference>
<comment type="caution">
    <text evidence="10">The sequence shown here is derived from an EMBL/GenBank/DDBJ whole genome shotgun (WGS) entry which is preliminary data.</text>
</comment>
<comment type="similarity">
    <text evidence="2">Belongs to the peptidase S54 family.</text>
</comment>
<dbReference type="PANTHER" id="PTHR43731">
    <property type="entry name" value="RHOMBOID PROTEASE"/>
    <property type="match status" value="1"/>
</dbReference>
<evidence type="ECO:0000259" key="9">
    <source>
        <dbReference type="Pfam" id="PF20216"/>
    </source>
</evidence>
<evidence type="ECO:0000256" key="7">
    <source>
        <dbReference type="SAM" id="Phobius"/>
    </source>
</evidence>
<accession>A0A7X0LLF2</accession>
<evidence type="ECO:0000256" key="6">
    <source>
        <dbReference type="ARBA" id="ARBA00023136"/>
    </source>
</evidence>
<feature type="transmembrane region" description="Helical" evidence="7">
    <location>
        <begin position="154"/>
        <end position="175"/>
    </location>
</feature>
<evidence type="ECO:0000256" key="4">
    <source>
        <dbReference type="ARBA" id="ARBA00022801"/>
    </source>
</evidence>